<reference evidence="4" key="2">
    <citation type="submission" date="2020-09" db="EMBL/GenBank/DDBJ databases">
        <authorList>
            <person name="Sun Q."/>
            <person name="Ohkuma M."/>
        </authorList>
    </citation>
    <scope>NUCLEOTIDE SEQUENCE</scope>
    <source>
        <strain evidence="4">JCM 3090</strain>
    </source>
</reference>
<dbReference type="GO" id="GO:0016740">
    <property type="term" value="F:transferase activity"/>
    <property type="evidence" value="ECO:0007669"/>
    <property type="project" value="UniProtKB-KW"/>
</dbReference>
<evidence type="ECO:0000313" key="5">
    <source>
        <dbReference type="Proteomes" id="UP000649739"/>
    </source>
</evidence>
<dbReference type="Proteomes" id="UP000649739">
    <property type="component" value="Unassembled WGS sequence"/>
</dbReference>
<dbReference type="NCBIfam" id="TIGR03570">
    <property type="entry name" value="NeuD_NnaD"/>
    <property type="match status" value="1"/>
</dbReference>
<dbReference type="Pfam" id="PF17836">
    <property type="entry name" value="PglD_N"/>
    <property type="match status" value="1"/>
</dbReference>
<comment type="caution">
    <text evidence="4">The sequence shown here is derived from an EMBL/GenBank/DDBJ whole genome shotgun (WGS) entry which is preliminary data.</text>
</comment>
<dbReference type="PANTHER" id="PTHR43300">
    <property type="entry name" value="ACETYLTRANSFERASE"/>
    <property type="match status" value="1"/>
</dbReference>
<feature type="binding site" evidence="2">
    <location>
        <position position="73"/>
    </location>
    <ligand>
        <name>substrate</name>
    </ligand>
</feature>
<sequence>MTGGAKPDGVVVLGAGGFGREVAQYAEETWGAGVVRGFLDDRYSTGADLGAEAPVLGGTDLIECGADYLVAIGNARARARLAAVVAARGGRLVTLCHPAAHVAPTARLGAGCVLCPFAFVGAGAWVGENVVLNTYASVAHDAVVGRDCVFSPYATVNGEVVLGAAVFLGTRATVTPRHEVGAGAALSAGAVAFHDIAAGTVVAGNPAAVRRD</sequence>
<feature type="domain" description="PglD N-terminal" evidence="3">
    <location>
        <begin position="10"/>
        <end position="82"/>
    </location>
</feature>
<dbReference type="Gene3D" id="3.40.50.20">
    <property type="match status" value="1"/>
</dbReference>
<proteinExistence type="predicted"/>
<dbReference type="SUPFAM" id="SSF51161">
    <property type="entry name" value="Trimeric LpxA-like enzymes"/>
    <property type="match status" value="1"/>
</dbReference>
<dbReference type="Pfam" id="PF00132">
    <property type="entry name" value="Hexapep"/>
    <property type="match status" value="1"/>
</dbReference>
<dbReference type="InterPro" id="IPR050179">
    <property type="entry name" value="Trans_hexapeptide_repeat"/>
</dbReference>
<dbReference type="InterPro" id="IPR011004">
    <property type="entry name" value="Trimer_LpxA-like_sf"/>
</dbReference>
<dbReference type="InterPro" id="IPR041561">
    <property type="entry name" value="PglD_N"/>
</dbReference>
<gene>
    <name evidence="4" type="ORF">GCM10010123_21710</name>
</gene>
<keyword evidence="4" id="KW-0808">Transferase</keyword>
<protein>
    <submittedName>
        <fullName evidence="4">Transferase</fullName>
    </submittedName>
</protein>
<dbReference type="Gene3D" id="2.160.10.10">
    <property type="entry name" value="Hexapeptide repeat proteins"/>
    <property type="match status" value="1"/>
</dbReference>
<accession>A0A8J3BB13</accession>
<evidence type="ECO:0000256" key="2">
    <source>
        <dbReference type="PIRSR" id="PIRSR620019-2"/>
    </source>
</evidence>
<dbReference type="AlphaFoldDB" id="A0A8J3BB13"/>
<dbReference type="PANTHER" id="PTHR43300:SF7">
    <property type="entry name" value="UDP-N-ACETYLBACILLOSAMINE N-ACETYLTRANSFERASE"/>
    <property type="match status" value="1"/>
</dbReference>
<dbReference type="InterPro" id="IPR001451">
    <property type="entry name" value="Hexapep"/>
</dbReference>
<evidence type="ECO:0000313" key="4">
    <source>
        <dbReference type="EMBL" id="GGJ91563.1"/>
    </source>
</evidence>
<dbReference type="InterPro" id="IPR020019">
    <property type="entry name" value="AcTrfase_PglD-like"/>
</dbReference>
<dbReference type="RefSeq" id="WP_189169969.1">
    <property type="nucleotide sequence ID" value="NZ_BMQB01000004.1"/>
</dbReference>
<evidence type="ECO:0000259" key="3">
    <source>
        <dbReference type="Pfam" id="PF17836"/>
    </source>
</evidence>
<dbReference type="EMBL" id="BMQB01000004">
    <property type="protein sequence ID" value="GGJ91563.1"/>
    <property type="molecule type" value="Genomic_DNA"/>
</dbReference>
<organism evidence="4 5">
    <name type="scientific">Pilimelia anulata</name>
    <dbReference type="NCBI Taxonomy" id="53371"/>
    <lineage>
        <taxon>Bacteria</taxon>
        <taxon>Bacillati</taxon>
        <taxon>Actinomycetota</taxon>
        <taxon>Actinomycetes</taxon>
        <taxon>Micromonosporales</taxon>
        <taxon>Micromonosporaceae</taxon>
        <taxon>Pilimelia</taxon>
    </lineage>
</organism>
<feature type="active site" description="Proton acceptor" evidence="1">
    <location>
        <position position="140"/>
    </location>
</feature>
<name>A0A8J3BB13_9ACTN</name>
<keyword evidence="5" id="KW-1185">Reference proteome</keyword>
<evidence type="ECO:0000256" key="1">
    <source>
        <dbReference type="PIRSR" id="PIRSR620019-1"/>
    </source>
</evidence>
<feature type="site" description="Increases basicity of active site His" evidence="1">
    <location>
        <position position="141"/>
    </location>
</feature>
<reference evidence="4" key="1">
    <citation type="journal article" date="2014" name="Int. J. Syst. Evol. Microbiol.">
        <title>Complete genome sequence of Corynebacterium casei LMG S-19264T (=DSM 44701T), isolated from a smear-ripened cheese.</title>
        <authorList>
            <consortium name="US DOE Joint Genome Institute (JGI-PGF)"/>
            <person name="Walter F."/>
            <person name="Albersmeier A."/>
            <person name="Kalinowski J."/>
            <person name="Ruckert C."/>
        </authorList>
    </citation>
    <scope>NUCLEOTIDE SEQUENCE</scope>
    <source>
        <strain evidence="4">JCM 3090</strain>
    </source>
</reference>